<dbReference type="AlphaFoldDB" id="A0A9W4E3M2"/>
<evidence type="ECO:0000313" key="4">
    <source>
        <dbReference type="Proteomes" id="UP001153328"/>
    </source>
</evidence>
<proteinExistence type="predicted"/>
<organism evidence="3 4">
    <name type="scientific">Actinacidiphila bryophytorum</name>
    <dbReference type="NCBI Taxonomy" id="1436133"/>
    <lineage>
        <taxon>Bacteria</taxon>
        <taxon>Bacillati</taxon>
        <taxon>Actinomycetota</taxon>
        <taxon>Actinomycetes</taxon>
        <taxon>Kitasatosporales</taxon>
        <taxon>Streptomycetaceae</taxon>
        <taxon>Actinacidiphila</taxon>
    </lineage>
</organism>
<sequence>MSELTKARTEAGPAPEAIRWFGTTWVEHDRGYGWRRAAAAAGSLAAAAAGAFVLRLGFQGLSDAEIGGFVTAIAFVGFAVCSVLAFQRTWKGFSARPAAAAENQGLYAIGFIGALLAYFVRSLSEAPGEALRRREYEAALARQASARPKSAKSAKPAKAKKRRR</sequence>
<keyword evidence="2" id="KW-0812">Transmembrane</keyword>
<evidence type="ECO:0000313" key="3">
    <source>
        <dbReference type="EMBL" id="CAG7614862.1"/>
    </source>
</evidence>
<dbReference type="RefSeq" id="WP_205046762.1">
    <property type="nucleotide sequence ID" value="NZ_CAJVAX010000003.1"/>
</dbReference>
<feature type="transmembrane region" description="Helical" evidence="2">
    <location>
        <begin position="37"/>
        <end position="54"/>
    </location>
</feature>
<feature type="region of interest" description="Disordered" evidence="1">
    <location>
        <begin position="141"/>
        <end position="164"/>
    </location>
</feature>
<evidence type="ECO:0000256" key="2">
    <source>
        <dbReference type="SAM" id="Phobius"/>
    </source>
</evidence>
<dbReference type="EMBL" id="CAJVAX010000003">
    <property type="protein sequence ID" value="CAG7614862.1"/>
    <property type="molecule type" value="Genomic_DNA"/>
</dbReference>
<keyword evidence="4" id="KW-1185">Reference proteome</keyword>
<keyword evidence="2" id="KW-1133">Transmembrane helix</keyword>
<evidence type="ECO:0000256" key="1">
    <source>
        <dbReference type="SAM" id="MobiDB-lite"/>
    </source>
</evidence>
<feature type="transmembrane region" description="Helical" evidence="2">
    <location>
        <begin position="66"/>
        <end position="86"/>
    </location>
</feature>
<feature type="compositionally biased region" description="Basic residues" evidence="1">
    <location>
        <begin position="149"/>
        <end position="164"/>
    </location>
</feature>
<name>A0A9W4E3M2_9ACTN</name>
<protein>
    <recommendedName>
        <fullName evidence="5">EamA/RhaT family transporter</fullName>
    </recommendedName>
</protein>
<keyword evidence="2" id="KW-0472">Membrane</keyword>
<comment type="caution">
    <text evidence="3">The sequence shown here is derived from an EMBL/GenBank/DDBJ whole genome shotgun (WGS) entry which is preliminary data.</text>
</comment>
<reference evidence="3" key="1">
    <citation type="submission" date="2021-06" db="EMBL/GenBank/DDBJ databases">
        <authorList>
            <person name="Arsene-Ploetze F."/>
        </authorList>
    </citation>
    <scope>NUCLEOTIDE SEQUENCE</scope>
    <source>
        <strain evidence="3">SBRY1</strain>
    </source>
</reference>
<evidence type="ECO:0008006" key="5">
    <source>
        <dbReference type="Google" id="ProtNLM"/>
    </source>
</evidence>
<accession>A0A9W4E3M2</accession>
<dbReference type="Proteomes" id="UP001153328">
    <property type="component" value="Unassembled WGS sequence"/>
</dbReference>
<gene>
    <name evidence="3" type="ORF">SBRY_110010</name>
</gene>